<dbReference type="PANTHER" id="PTHR15680:SF9">
    <property type="entry name" value="LARGE RIBOSOMAL SUBUNIT PROTEIN BL19M"/>
    <property type="match status" value="1"/>
</dbReference>
<dbReference type="GeneID" id="103605559"/>
<accession>A0ABM0S6A4</accession>
<organism evidence="7 8">
    <name type="scientific">Galeopterus variegatus</name>
    <name type="common">Malayan flying lemur</name>
    <name type="synonym">Cynocephalus variegatus</name>
    <dbReference type="NCBI Taxonomy" id="482537"/>
    <lineage>
        <taxon>Eukaryota</taxon>
        <taxon>Metazoa</taxon>
        <taxon>Chordata</taxon>
        <taxon>Craniata</taxon>
        <taxon>Vertebrata</taxon>
        <taxon>Euteleostomi</taxon>
        <taxon>Mammalia</taxon>
        <taxon>Eutheria</taxon>
        <taxon>Euarchontoglires</taxon>
        <taxon>Dermoptera</taxon>
        <taxon>Cynocephalidae</taxon>
        <taxon>Galeopterus</taxon>
    </lineage>
</organism>
<gene>
    <name evidence="8" type="primary">MRPL19</name>
</gene>
<protein>
    <recommendedName>
        <fullName evidence="4">Large ribosomal subunit protein bL19m</fullName>
    </recommendedName>
    <alternativeName>
        <fullName evidence="5">39S ribosomal protein L19, mitochondrial</fullName>
    </alternativeName>
</protein>
<keyword evidence="7" id="KW-1185">Reference proteome</keyword>
<evidence type="ECO:0000256" key="4">
    <source>
        <dbReference type="ARBA" id="ARBA00035288"/>
    </source>
</evidence>
<keyword evidence="3" id="KW-0687">Ribonucleoprotein</keyword>
<evidence type="ECO:0000256" key="2">
    <source>
        <dbReference type="ARBA" id="ARBA00022980"/>
    </source>
</evidence>
<evidence type="ECO:0000313" key="8">
    <source>
        <dbReference type="RefSeq" id="XP_008588395.1"/>
    </source>
</evidence>
<keyword evidence="2 8" id="KW-0689">Ribosomal protein</keyword>
<dbReference type="InterPro" id="IPR001857">
    <property type="entry name" value="Ribosomal_bL19"/>
</dbReference>
<proteinExistence type="inferred from homology"/>
<dbReference type="RefSeq" id="XP_008588395.1">
    <property type="nucleotide sequence ID" value="XM_008590173.1"/>
</dbReference>
<dbReference type="Proteomes" id="UP000694923">
    <property type="component" value="Unplaced"/>
</dbReference>
<dbReference type="PANTHER" id="PTHR15680">
    <property type="entry name" value="RIBOSOMAL PROTEIN L19"/>
    <property type="match status" value="1"/>
</dbReference>
<evidence type="ECO:0000256" key="1">
    <source>
        <dbReference type="ARBA" id="ARBA00005781"/>
    </source>
</evidence>
<dbReference type="Gene3D" id="2.30.30.790">
    <property type="match status" value="1"/>
</dbReference>
<reference evidence="8" key="1">
    <citation type="submission" date="2025-08" db="UniProtKB">
        <authorList>
            <consortium name="RefSeq"/>
        </authorList>
    </citation>
    <scope>IDENTIFICATION</scope>
</reference>
<evidence type="ECO:0000256" key="5">
    <source>
        <dbReference type="ARBA" id="ARBA00035359"/>
    </source>
</evidence>
<dbReference type="InterPro" id="IPR008991">
    <property type="entry name" value="Translation_prot_SH3-like_sf"/>
</dbReference>
<evidence type="ECO:0000313" key="7">
    <source>
        <dbReference type="Proteomes" id="UP000694923"/>
    </source>
</evidence>
<name>A0ABM0S6A4_GALVR</name>
<feature type="region of interest" description="Disordered" evidence="6">
    <location>
        <begin position="39"/>
        <end position="69"/>
    </location>
</feature>
<evidence type="ECO:0000256" key="6">
    <source>
        <dbReference type="SAM" id="MobiDB-lite"/>
    </source>
</evidence>
<comment type="similarity">
    <text evidence="1">Belongs to the bacterial ribosomal protein bL19 family.</text>
</comment>
<dbReference type="GO" id="GO:0005840">
    <property type="term" value="C:ribosome"/>
    <property type="evidence" value="ECO:0007669"/>
    <property type="project" value="UniProtKB-KW"/>
</dbReference>
<sequence length="221" mass="25056">MAACVVGGCGVPVGLARRFQAARTLLRASASVACRVGAAPGRQQSTGPSEPGAFQPPSKPVIVDKRHPSRAPERSSEIVTICFLSFLGIEICFELYNPRIQEIQVVKLEKRLDDSLLYLRDALPEYSTFDVNMKPVAQEPSQEVPVNKLKVKMKPKPWSKRWERPNFNLKGIRFDLCLTEEQMKEAQKWSKPWLEFDMMREYDTSKIEAAIWDEIEASKKS</sequence>
<dbReference type="SUPFAM" id="SSF50104">
    <property type="entry name" value="Translation proteins SH3-like domain"/>
    <property type="match status" value="1"/>
</dbReference>
<dbReference type="InterPro" id="IPR038657">
    <property type="entry name" value="Ribosomal_bL19_sf"/>
</dbReference>
<evidence type="ECO:0000256" key="3">
    <source>
        <dbReference type="ARBA" id="ARBA00023274"/>
    </source>
</evidence>